<gene>
    <name evidence="7" type="ORF">GCM10022226_50640</name>
</gene>
<evidence type="ECO:0000313" key="8">
    <source>
        <dbReference type="Proteomes" id="UP001500888"/>
    </source>
</evidence>
<dbReference type="InterPro" id="IPR004307">
    <property type="entry name" value="TspO_MBR"/>
</dbReference>
<accession>A0ABP7IQI7</accession>
<keyword evidence="3 6" id="KW-0812">Transmembrane</keyword>
<keyword evidence="8" id="KW-1185">Reference proteome</keyword>
<comment type="similarity">
    <text evidence="2">Belongs to the TspO/BZRP family.</text>
</comment>
<evidence type="ECO:0000313" key="7">
    <source>
        <dbReference type="EMBL" id="GAA3823931.1"/>
    </source>
</evidence>
<reference evidence="8" key="1">
    <citation type="journal article" date="2019" name="Int. J. Syst. Evol. Microbiol.">
        <title>The Global Catalogue of Microorganisms (GCM) 10K type strain sequencing project: providing services to taxonomists for standard genome sequencing and annotation.</title>
        <authorList>
            <consortium name="The Broad Institute Genomics Platform"/>
            <consortium name="The Broad Institute Genome Sequencing Center for Infectious Disease"/>
            <person name="Wu L."/>
            <person name="Ma J."/>
        </authorList>
    </citation>
    <scope>NUCLEOTIDE SEQUENCE [LARGE SCALE GENOMIC DNA]</scope>
    <source>
        <strain evidence="8">JCM 16908</strain>
    </source>
</reference>
<dbReference type="PIRSF" id="PIRSF005859">
    <property type="entry name" value="PBR"/>
    <property type="match status" value="1"/>
</dbReference>
<evidence type="ECO:0000256" key="2">
    <source>
        <dbReference type="ARBA" id="ARBA00007524"/>
    </source>
</evidence>
<evidence type="ECO:0000256" key="3">
    <source>
        <dbReference type="ARBA" id="ARBA00022692"/>
    </source>
</evidence>
<feature type="transmembrane region" description="Helical" evidence="6">
    <location>
        <begin position="42"/>
        <end position="60"/>
    </location>
</feature>
<evidence type="ECO:0000256" key="4">
    <source>
        <dbReference type="ARBA" id="ARBA00022989"/>
    </source>
</evidence>
<dbReference type="EMBL" id="BAAAZR010000019">
    <property type="protein sequence ID" value="GAA3823931.1"/>
    <property type="molecule type" value="Genomic_DNA"/>
</dbReference>
<feature type="transmembrane region" description="Helical" evidence="6">
    <location>
        <begin position="125"/>
        <end position="145"/>
    </location>
</feature>
<dbReference type="Pfam" id="PF03073">
    <property type="entry name" value="TspO_MBR"/>
    <property type="match status" value="1"/>
</dbReference>
<keyword evidence="5 6" id="KW-0472">Membrane</keyword>
<dbReference type="Gene3D" id="1.20.1260.100">
    <property type="entry name" value="TspO/MBR protein"/>
    <property type="match status" value="1"/>
</dbReference>
<sequence length="150" mass="16185">MLKTSLAVAATAVVGGIATEPGSTWYKRLRKPSWQPPPPAYGAVWTPLYGMIAYAGARALTRADGENRRALARSLAVNLALNAAWTPLFFRLRSPRAALAEILALNVSNAVLTRQALQADRRAGLLLLPYAAWTAFATTLNAAIIHHNPR</sequence>
<organism evidence="7 8">
    <name type="scientific">Sphaerisporangium flaviroseum</name>
    <dbReference type="NCBI Taxonomy" id="509199"/>
    <lineage>
        <taxon>Bacteria</taxon>
        <taxon>Bacillati</taxon>
        <taxon>Actinomycetota</taxon>
        <taxon>Actinomycetes</taxon>
        <taxon>Streptosporangiales</taxon>
        <taxon>Streptosporangiaceae</taxon>
        <taxon>Sphaerisporangium</taxon>
    </lineage>
</organism>
<name>A0ABP7IQI7_9ACTN</name>
<keyword evidence="4 6" id="KW-1133">Transmembrane helix</keyword>
<comment type="caution">
    <text evidence="7">The sequence shown here is derived from an EMBL/GenBank/DDBJ whole genome shotgun (WGS) entry which is preliminary data.</text>
</comment>
<proteinExistence type="inferred from homology"/>
<dbReference type="PANTHER" id="PTHR10057:SF0">
    <property type="entry name" value="TRANSLOCATOR PROTEIN"/>
    <property type="match status" value="1"/>
</dbReference>
<dbReference type="PANTHER" id="PTHR10057">
    <property type="entry name" value="PERIPHERAL-TYPE BENZODIAZEPINE RECEPTOR"/>
    <property type="match status" value="1"/>
</dbReference>
<dbReference type="Proteomes" id="UP001500888">
    <property type="component" value="Unassembled WGS sequence"/>
</dbReference>
<dbReference type="CDD" id="cd15904">
    <property type="entry name" value="TSPO_MBR"/>
    <property type="match status" value="1"/>
</dbReference>
<protein>
    <submittedName>
        <fullName evidence="7">Tryptophan-rich sensory protein</fullName>
    </submittedName>
</protein>
<evidence type="ECO:0000256" key="5">
    <source>
        <dbReference type="ARBA" id="ARBA00023136"/>
    </source>
</evidence>
<dbReference type="InterPro" id="IPR038330">
    <property type="entry name" value="TspO/MBR-related_sf"/>
</dbReference>
<dbReference type="RefSeq" id="WP_344945032.1">
    <property type="nucleotide sequence ID" value="NZ_BAAAZR010000019.1"/>
</dbReference>
<comment type="subcellular location">
    <subcellularLocation>
        <location evidence="1">Membrane</location>
        <topology evidence="1">Multi-pass membrane protein</topology>
    </subcellularLocation>
</comment>
<evidence type="ECO:0000256" key="6">
    <source>
        <dbReference type="SAM" id="Phobius"/>
    </source>
</evidence>
<evidence type="ECO:0000256" key="1">
    <source>
        <dbReference type="ARBA" id="ARBA00004141"/>
    </source>
</evidence>